<name>A0A7J6HQU0_CANSA</name>
<gene>
    <name evidence="1" type="ORF">G4B88_027392</name>
</gene>
<evidence type="ECO:0000313" key="2">
    <source>
        <dbReference type="Proteomes" id="UP000583929"/>
    </source>
</evidence>
<proteinExistence type="predicted"/>
<sequence>MDPISWRSNSAPFSATIFSQTPCRNILLPFSVAHNSRRQTTIPLLFAPLRVMPKIKFPMTTIWTTRSLKVLDNKKDSLIGATKVSASILLRKRRWWFDKSQLGSNVGYSERAVLLHMDCCVKRYEEFNMSDGGGEEVRWCR</sequence>
<reference evidence="1 2" key="1">
    <citation type="journal article" date="2020" name="bioRxiv">
        <title>Sequence and annotation of 42 cannabis genomes reveals extensive copy number variation in cannabinoid synthesis and pathogen resistance genes.</title>
        <authorList>
            <person name="Mckernan K.J."/>
            <person name="Helbert Y."/>
            <person name="Kane L.T."/>
            <person name="Ebling H."/>
            <person name="Zhang L."/>
            <person name="Liu B."/>
            <person name="Eaton Z."/>
            <person name="Mclaughlin S."/>
            <person name="Kingan S."/>
            <person name="Baybayan P."/>
            <person name="Concepcion G."/>
            <person name="Jordan M."/>
            <person name="Riva A."/>
            <person name="Barbazuk W."/>
            <person name="Harkins T."/>
        </authorList>
    </citation>
    <scope>NUCLEOTIDE SEQUENCE [LARGE SCALE GENOMIC DNA]</scope>
    <source>
        <strain evidence="2">cv. Jamaican Lion 4</strain>
        <tissue evidence="1">Leaf</tissue>
    </source>
</reference>
<dbReference type="EMBL" id="JAATIQ010000033">
    <property type="protein sequence ID" value="KAF4397652.1"/>
    <property type="molecule type" value="Genomic_DNA"/>
</dbReference>
<evidence type="ECO:0000313" key="1">
    <source>
        <dbReference type="EMBL" id="KAF4397652.1"/>
    </source>
</evidence>
<comment type="caution">
    <text evidence="1">The sequence shown here is derived from an EMBL/GenBank/DDBJ whole genome shotgun (WGS) entry which is preliminary data.</text>
</comment>
<keyword evidence="2" id="KW-1185">Reference proteome</keyword>
<accession>A0A7J6HQU0</accession>
<organism evidence="1 2">
    <name type="scientific">Cannabis sativa</name>
    <name type="common">Hemp</name>
    <name type="synonym">Marijuana</name>
    <dbReference type="NCBI Taxonomy" id="3483"/>
    <lineage>
        <taxon>Eukaryota</taxon>
        <taxon>Viridiplantae</taxon>
        <taxon>Streptophyta</taxon>
        <taxon>Embryophyta</taxon>
        <taxon>Tracheophyta</taxon>
        <taxon>Spermatophyta</taxon>
        <taxon>Magnoliopsida</taxon>
        <taxon>eudicotyledons</taxon>
        <taxon>Gunneridae</taxon>
        <taxon>Pentapetalae</taxon>
        <taxon>rosids</taxon>
        <taxon>fabids</taxon>
        <taxon>Rosales</taxon>
        <taxon>Cannabaceae</taxon>
        <taxon>Cannabis</taxon>
    </lineage>
</organism>
<dbReference type="AlphaFoldDB" id="A0A7J6HQU0"/>
<dbReference type="Proteomes" id="UP000583929">
    <property type="component" value="Unassembled WGS sequence"/>
</dbReference>
<protein>
    <submittedName>
        <fullName evidence="1">Uncharacterized protein</fullName>
    </submittedName>
</protein>